<dbReference type="KEGG" id="orn:DV701_07510"/>
<dbReference type="AlphaFoldDB" id="A0A345NLT5"/>
<evidence type="ECO:0000313" key="3">
    <source>
        <dbReference type="Proteomes" id="UP000253790"/>
    </source>
</evidence>
<accession>A0A345NLT5</accession>
<evidence type="ECO:0000313" key="2">
    <source>
        <dbReference type="EMBL" id="AXH95993.1"/>
    </source>
</evidence>
<keyword evidence="1" id="KW-0812">Transmembrane</keyword>
<keyword evidence="1" id="KW-1133">Transmembrane helix</keyword>
<organism evidence="2 3">
    <name type="scientific">Ornithinimicrobium avium</name>
    <dbReference type="NCBI Taxonomy" id="2283195"/>
    <lineage>
        <taxon>Bacteria</taxon>
        <taxon>Bacillati</taxon>
        <taxon>Actinomycetota</taxon>
        <taxon>Actinomycetes</taxon>
        <taxon>Micrococcales</taxon>
        <taxon>Ornithinimicrobiaceae</taxon>
        <taxon>Ornithinimicrobium</taxon>
    </lineage>
</organism>
<sequence>MDLLVALDPLQQADSATVWAGVSALAAVVTTLVAIFSLNQIRKDSRDAIRPVVVAELRDEPLVTATATLVVRNVGRSVARDVVIYFDPPLPEVNSAQEGLVHPINRRYADPIPTLTPGMRLDNVWRFRGDADERHMAVPADRVVATATYEDTRGRTYEDRYVLATDVFESGTYPEPGGTDQAAMGKRTAKALEAIARTLAR</sequence>
<proteinExistence type="predicted"/>
<reference evidence="2 3" key="1">
    <citation type="submission" date="2018-07" db="EMBL/GenBank/DDBJ databases">
        <title>Complete genome sequencing of Ornithinimicrobium sp. AMA3305.</title>
        <authorList>
            <person name="Bae J.-W."/>
        </authorList>
    </citation>
    <scope>NUCLEOTIDE SEQUENCE [LARGE SCALE GENOMIC DNA]</scope>
    <source>
        <strain evidence="2 3">AMA3305</strain>
    </source>
</reference>
<dbReference type="Proteomes" id="UP000253790">
    <property type="component" value="Chromosome"/>
</dbReference>
<protein>
    <submittedName>
        <fullName evidence="2">Uncharacterized protein</fullName>
    </submittedName>
</protein>
<feature type="transmembrane region" description="Helical" evidence="1">
    <location>
        <begin position="16"/>
        <end position="38"/>
    </location>
</feature>
<dbReference type="OrthoDB" id="3700439at2"/>
<keyword evidence="1" id="KW-0472">Membrane</keyword>
<keyword evidence="3" id="KW-1185">Reference proteome</keyword>
<gene>
    <name evidence="2" type="ORF">DV701_07510</name>
</gene>
<dbReference type="EMBL" id="CP031229">
    <property type="protein sequence ID" value="AXH95993.1"/>
    <property type="molecule type" value="Genomic_DNA"/>
</dbReference>
<dbReference type="RefSeq" id="WP_114927758.1">
    <property type="nucleotide sequence ID" value="NZ_CP031229.1"/>
</dbReference>
<name>A0A345NLT5_9MICO</name>
<evidence type="ECO:0000256" key="1">
    <source>
        <dbReference type="SAM" id="Phobius"/>
    </source>
</evidence>